<proteinExistence type="predicted"/>
<evidence type="ECO:0000313" key="3">
    <source>
        <dbReference type="Proteomes" id="UP000489600"/>
    </source>
</evidence>
<dbReference type="Pfam" id="PF12937">
    <property type="entry name" value="F-box-like"/>
    <property type="match status" value="1"/>
</dbReference>
<dbReference type="Proteomes" id="UP000489600">
    <property type="component" value="Unassembled WGS sequence"/>
</dbReference>
<dbReference type="OrthoDB" id="2095648at2759"/>
<keyword evidence="3" id="KW-1185">Reference proteome</keyword>
<organism evidence="2 3">
    <name type="scientific">Arabis nemorensis</name>
    <dbReference type="NCBI Taxonomy" id="586526"/>
    <lineage>
        <taxon>Eukaryota</taxon>
        <taxon>Viridiplantae</taxon>
        <taxon>Streptophyta</taxon>
        <taxon>Embryophyta</taxon>
        <taxon>Tracheophyta</taxon>
        <taxon>Spermatophyta</taxon>
        <taxon>Magnoliopsida</taxon>
        <taxon>eudicotyledons</taxon>
        <taxon>Gunneridae</taxon>
        <taxon>Pentapetalae</taxon>
        <taxon>rosids</taxon>
        <taxon>malvids</taxon>
        <taxon>Brassicales</taxon>
        <taxon>Brassicaceae</taxon>
        <taxon>Arabideae</taxon>
        <taxon>Arabis</taxon>
    </lineage>
</organism>
<evidence type="ECO:0000313" key="2">
    <source>
        <dbReference type="EMBL" id="VVB07126.1"/>
    </source>
</evidence>
<gene>
    <name evidence="2" type="ORF">ANE_LOCUS17570</name>
</gene>
<dbReference type="InterPro" id="IPR001810">
    <property type="entry name" value="F-box_dom"/>
</dbReference>
<dbReference type="PANTHER" id="PTHR38926:SF2">
    <property type="entry name" value="F-BOX_LRR-REPEAT PROTEIN 21-RELATED"/>
    <property type="match status" value="1"/>
</dbReference>
<dbReference type="EMBL" id="CABITT030000006">
    <property type="protein sequence ID" value="VVB07126.1"/>
    <property type="molecule type" value="Genomic_DNA"/>
</dbReference>
<protein>
    <recommendedName>
        <fullName evidence="1">F-box domain-containing protein</fullName>
    </recommendedName>
</protein>
<dbReference type="Gene3D" id="1.20.1280.50">
    <property type="match status" value="1"/>
</dbReference>
<name>A0A565C0E1_9BRAS</name>
<comment type="caution">
    <text evidence="2">The sequence shown here is derived from an EMBL/GenBank/DDBJ whole genome shotgun (WGS) entry which is preliminary data.</text>
</comment>
<sequence length="66" mass="7481">MVKNGDYRNWAGLPPDITSSILLRLSSIDILENAQKVCRSWRRVASVKTLRCGGKSTWTTSETWEP</sequence>
<dbReference type="SUPFAM" id="SSF81383">
    <property type="entry name" value="F-box domain"/>
    <property type="match status" value="1"/>
</dbReference>
<accession>A0A565C0E1</accession>
<dbReference type="InterPro" id="IPR036047">
    <property type="entry name" value="F-box-like_dom_sf"/>
</dbReference>
<evidence type="ECO:0000259" key="1">
    <source>
        <dbReference type="PROSITE" id="PS50181"/>
    </source>
</evidence>
<dbReference type="PANTHER" id="PTHR38926">
    <property type="entry name" value="F-BOX DOMAIN CONTAINING PROTEIN, EXPRESSED"/>
    <property type="match status" value="1"/>
</dbReference>
<dbReference type="AlphaFoldDB" id="A0A565C0E1"/>
<reference evidence="2" key="1">
    <citation type="submission" date="2019-07" db="EMBL/GenBank/DDBJ databases">
        <authorList>
            <person name="Dittberner H."/>
        </authorList>
    </citation>
    <scope>NUCLEOTIDE SEQUENCE [LARGE SCALE GENOMIC DNA]</scope>
</reference>
<feature type="domain" description="F-box" evidence="1">
    <location>
        <begin position="7"/>
        <end position="61"/>
    </location>
</feature>
<dbReference type="PROSITE" id="PS50181">
    <property type="entry name" value="FBOX"/>
    <property type="match status" value="1"/>
</dbReference>